<reference evidence="1 2" key="1">
    <citation type="submission" date="2016-10" db="EMBL/GenBank/DDBJ databases">
        <authorList>
            <person name="de Groot N.N."/>
        </authorList>
    </citation>
    <scope>NUCLEOTIDE SEQUENCE [LARGE SCALE GENOMIC DNA]</scope>
    <source>
        <strain evidence="1 2">DSM 19012</strain>
    </source>
</reference>
<dbReference type="InParanoid" id="A0A1I2AJE5"/>
<sequence>MKGTYAKEKFNSAVRKLKGKRNIKQKIWEAFIILNPLNENDFPDDLKPKWNELFNRLNSEEPTLNSNNDVIKGRVENTLKKLSEKECDEIAKLIIELERDLMSYRW</sequence>
<evidence type="ECO:0000313" key="2">
    <source>
        <dbReference type="Proteomes" id="UP000181976"/>
    </source>
</evidence>
<evidence type="ECO:0000313" key="1">
    <source>
        <dbReference type="EMBL" id="SFE44032.1"/>
    </source>
</evidence>
<name>A0A1I2AJE5_9BACT</name>
<dbReference type="AlphaFoldDB" id="A0A1I2AJE5"/>
<gene>
    <name evidence="1" type="ORF">SAMN05444380_11182</name>
</gene>
<dbReference type="RefSeq" id="WP_010526452.1">
    <property type="nucleotide sequence ID" value="NZ_AFSL01000009.1"/>
</dbReference>
<organism evidence="1 2">
    <name type="scientific">Thermophagus xiamenensis</name>
    <dbReference type="NCBI Taxonomy" id="385682"/>
    <lineage>
        <taxon>Bacteria</taxon>
        <taxon>Pseudomonadati</taxon>
        <taxon>Bacteroidota</taxon>
        <taxon>Bacteroidia</taxon>
        <taxon>Marinilabiliales</taxon>
        <taxon>Marinilabiliaceae</taxon>
        <taxon>Thermophagus</taxon>
    </lineage>
</organism>
<accession>A0A1I2AJE5</accession>
<keyword evidence="2" id="KW-1185">Reference proteome</keyword>
<proteinExistence type="predicted"/>
<dbReference type="Proteomes" id="UP000181976">
    <property type="component" value="Unassembled WGS sequence"/>
</dbReference>
<dbReference type="STRING" id="385682.SAMN05444380_11182"/>
<protein>
    <submittedName>
        <fullName evidence="1">Uncharacterized protein</fullName>
    </submittedName>
</protein>
<dbReference type="EMBL" id="FONA01000011">
    <property type="protein sequence ID" value="SFE44032.1"/>
    <property type="molecule type" value="Genomic_DNA"/>
</dbReference>
<dbReference type="OrthoDB" id="8451447at2"/>